<evidence type="ECO:0000256" key="4">
    <source>
        <dbReference type="ARBA" id="ARBA00022960"/>
    </source>
</evidence>
<dbReference type="AlphaFoldDB" id="A0A318KEX4"/>
<sequence>MLKRVISLALTASLTTLPLMACATSANKAAPAARASQSSGKVASNARVADHYDNGSAPALHSNAALVMNAQTGELIYAKNSNAVQPIASITKVMTAMVTLDGKQSLDEMITITDDDVDKVKRSGSRLAVGVTLPRREMLLLALMSSENRAASALARTYPGGTRAFVAKMNQKARSVGMRNAVFYDSTGLNSGNSATATDLARMVQAAYHYPLIRQFTTTAEQDVWVSDSRRLHYRNSNALVREGEWQIGLSKTGYIKEAGRCLVMQATVNNLPLVIVLLDGAGSQTRIQDARSIRSWLEQLPGSWLAG</sequence>
<keyword evidence="6" id="KW-0961">Cell wall biogenesis/degradation</keyword>
<name>A0A318KEX4_9NEIS</name>
<evidence type="ECO:0000256" key="2">
    <source>
        <dbReference type="ARBA" id="ARBA00022729"/>
    </source>
</evidence>
<evidence type="ECO:0000256" key="3">
    <source>
        <dbReference type="ARBA" id="ARBA00022801"/>
    </source>
</evidence>
<proteinExistence type="inferred from homology"/>
<dbReference type="Proteomes" id="UP000247555">
    <property type="component" value="Unassembled WGS sequence"/>
</dbReference>
<evidence type="ECO:0000313" key="12">
    <source>
        <dbReference type="EMBL" id="PXX75778.1"/>
    </source>
</evidence>
<evidence type="ECO:0000259" key="11">
    <source>
        <dbReference type="Pfam" id="PF00768"/>
    </source>
</evidence>
<evidence type="ECO:0000256" key="9">
    <source>
        <dbReference type="RuleBase" id="RU004016"/>
    </source>
</evidence>
<dbReference type="GO" id="GO:0008360">
    <property type="term" value="P:regulation of cell shape"/>
    <property type="evidence" value="ECO:0007669"/>
    <property type="project" value="UniProtKB-KW"/>
</dbReference>
<gene>
    <name evidence="12" type="ORF">DFR34_12515</name>
</gene>
<dbReference type="EMBL" id="QJKI01000025">
    <property type="protein sequence ID" value="PXX75778.1"/>
    <property type="molecule type" value="Genomic_DNA"/>
</dbReference>
<dbReference type="GO" id="GO:0009252">
    <property type="term" value="P:peptidoglycan biosynthetic process"/>
    <property type="evidence" value="ECO:0007669"/>
    <property type="project" value="UniProtKB-KW"/>
</dbReference>
<evidence type="ECO:0000256" key="8">
    <source>
        <dbReference type="PIRSR" id="PIRSR618044-2"/>
    </source>
</evidence>
<feature type="active site" evidence="7">
    <location>
        <position position="146"/>
    </location>
</feature>
<evidence type="ECO:0000256" key="10">
    <source>
        <dbReference type="SAM" id="SignalP"/>
    </source>
</evidence>
<dbReference type="SUPFAM" id="SSF56601">
    <property type="entry name" value="beta-lactamase/transpeptidase-like"/>
    <property type="match status" value="1"/>
</dbReference>
<dbReference type="GO" id="GO:0009002">
    <property type="term" value="F:serine-type D-Ala-D-Ala carboxypeptidase activity"/>
    <property type="evidence" value="ECO:0007669"/>
    <property type="project" value="InterPro"/>
</dbReference>
<feature type="binding site" evidence="8">
    <location>
        <position position="252"/>
    </location>
    <ligand>
        <name>substrate</name>
    </ligand>
</feature>
<organism evidence="12 13">
    <name type="scientific">Rivihabitans pingtungensis</name>
    <dbReference type="NCBI Taxonomy" id="1054498"/>
    <lineage>
        <taxon>Bacteria</taxon>
        <taxon>Pseudomonadati</taxon>
        <taxon>Pseudomonadota</taxon>
        <taxon>Betaproteobacteria</taxon>
        <taxon>Neisseriales</taxon>
        <taxon>Aquaspirillaceae</taxon>
        <taxon>Rivihabitans</taxon>
    </lineage>
</organism>
<feature type="active site" description="Acyl-ester intermediate" evidence="7">
    <location>
        <position position="89"/>
    </location>
</feature>
<evidence type="ECO:0000256" key="6">
    <source>
        <dbReference type="ARBA" id="ARBA00023316"/>
    </source>
</evidence>
<feature type="domain" description="Peptidase S11 D-alanyl-D-alanine carboxypeptidase A N-terminal" evidence="11">
    <location>
        <begin position="56"/>
        <end position="281"/>
    </location>
</feature>
<evidence type="ECO:0000256" key="5">
    <source>
        <dbReference type="ARBA" id="ARBA00022984"/>
    </source>
</evidence>
<feature type="signal peptide" evidence="10">
    <location>
        <begin position="1"/>
        <end position="21"/>
    </location>
</feature>
<accession>A0A318KEX4</accession>
<dbReference type="InterPro" id="IPR018044">
    <property type="entry name" value="Peptidase_S11"/>
</dbReference>
<keyword evidence="3" id="KW-0378">Hydrolase</keyword>
<dbReference type="Pfam" id="PF00768">
    <property type="entry name" value="Peptidase_S11"/>
    <property type="match status" value="1"/>
</dbReference>
<feature type="active site" description="Proton acceptor" evidence="7">
    <location>
        <position position="92"/>
    </location>
</feature>
<keyword evidence="4" id="KW-0133">Cell shape</keyword>
<keyword evidence="13" id="KW-1185">Reference proteome</keyword>
<reference evidence="12 13" key="1">
    <citation type="submission" date="2018-05" db="EMBL/GenBank/DDBJ databases">
        <title>Genomic Encyclopedia of Type Strains, Phase IV (KMG-IV): sequencing the most valuable type-strain genomes for metagenomic binning, comparative biology and taxonomic classification.</title>
        <authorList>
            <person name="Goeker M."/>
        </authorList>
    </citation>
    <scope>NUCLEOTIDE SEQUENCE [LARGE SCALE GENOMIC DNA]</scope>
    <source>
        <strain evidence="12 13">DSM 29661</strain>
    </source>
</reference>
<feature type="chain" id="PRO_5016323119" evidence="10">
    <location>
        <begin position="22"/>
        <end position="308"/>
    </location>
</feature>
<comment type="similarity">
    <text evidence="1 9">Belongs to the peptidase S11 family.</text>
</comment>
<dbReference type="GO" id="GO:0006508">
    <property type="term" value="P:proteolysis"/>
    <property type="evidence" value="ECO:0007669"/>
    <property type="project" value="InterPro"/>
</dbReference>
<dbReference type="RefSeq" id="WP_245906902.1">
    <property type="nucleotide sequence ID" value="NZ_QJKI01000025.1"/>
</dbReference>
<dbReference type="Gene3D" id="3.40.710.10">
    <property type="entry name" value="DD-peptidase/beta-lactamase superfamily"/>
    <property type="match status" value="1"/>
</dbReference>
<keyword evidence="2 10" id="KW-0732">Signal</keyword>
<protein>
    <submittedName>
        <fullName evidence="12">D-alanyl-D-alanine endopeptidase (Penicillin-binding protein 7)</fullName>
    </submittedName>
</protein>
<evidence type="ECO:0000313" key="13">
    <source>
        <dbReference type="Proteomes" id="UP000247555"/>
    </source>
</evidence>
<keyword evidence="5" id="KW-0573">Peptidoglycan synthesis</keyword>
<dbReference type="InterPro" id="IPR001967">
    <property type="entry name" value="Peptidase_S11_N"/>
</dbReference>
<dbReference type="InterPro" id="IPR012338">
    <property type="entry name" value="Beta-lactam/transpept-like"/>
</dbReference>
<dbReference type="PANTHER" id="PTHR21581:SF26">
    <property type="entry name" value="D-ALANYL-D-ALANINE ENDOPEPTIDASE"/>
    <property type="match status" value="1"/>
</dbReference>
<dbReference type="PRINTS" id="PR00725">
    <property type="entry name" value="DADACBPTASE1"/>
</dbReference>
<dbReference type="PANTHER" id="PTHR21581">
    <property type="entry name" value="D-ALANYL-D-ALANINE CARBOXYPEPTIDASE"/>
    <property type="match status" value="1"/>
</dbReference>
<evidence type="ECO:0000256" key="7">
    <source>
        <dbReference type="PIRSR" id="PIRSR618044-1"/>
    </source>
</evidence>
<comment type="caution">
    <text evidence="12">The sequence shown here is derived from an EMBL/GenBank/DDBJ whole genome shotgun (WGS) entry which is preliminary data.</text>
</comment>
<dbReference type="GO" id="GO:0071555">
    <property type="term" value="P:cell wall organization"/>
    <property type="evidence" value="ECO:0007669"/>
    <property type="project" value="UniProtKB-KW"/>
</dbReference>
<evidence type="ECO:0000256" key="1">
    <source>
        <dbReference type="ARBA" id="ARBA00007164"/>
    </source>
</evidence>